<feature type="chain" id="PRO_5046669643" description="DUF4124 domain-containing protein" evidence="1">
    <location>
        <begin position="22"/>
        <end position="120"/>
    </location>
</feature>
<feature type="signal peptide" evidence="1">
    <location>
        <begin position="1"/>
        <end position="21"/>
    </location>
</feature>
<dbReference type="RefSeq" id="WP_332614070.1">
    <property type="nucleotide sequence ID" value="NZ_JAXGFP010000001.1"/>
</dbReference>
<dbReference type="Proteomes" id="UP001355056">
    <property type="component" value="Unassembled WGS sequence"/>
</dbReference>
<evidence type="ECO:0000313" key="3">
    <source>
        <dbReference type="Proteomes" id="UP001355056"/>
    </source>
</evidence>
<comment type="caution">
    <text evidence="2">The sequence shown here is derived from an EMBL/GenBank/DDBJ whole genome shotgun (WGS) entry which is preliminary data.</text>
</comment>
<proteinExistence type="predicted"/>
<keyword evidence="3" id="KW-1185">Reference proteome</keyword>
<evidence type="ECO:0000313" key="2">
    <source>
        <dbReference type="EMBL" id="MEG3182705.1"/>
    </source>
</evidence>
<protein>
    <recommendedName>
        <fullName evidence="4">DUF4124 domain-containing protein</fullName>
    </recommendedName>
</protein>
<organism evidence="2 3">
    <name type="scientific">Novilysobacter erysipheiresistens</name>
    <dbReference type="NCBI Taxonomy" id="1749332"/>
    <lineage>
        <taxon>Bacteria</taxon>
        <taxon>Pseudomonadati</taxon>
        <taxon>Pseudomonadota</taxon>
        <taxon>Gammaproteobacteria</taxon>
        <taxon>Lysobacterales</taxon>
        <taxon>Lysobacteraceae</taxon>
        <taxon>Novilysobacter</taxon>
    </lineage>
</organism>
<name>A0ABU7YUW8_9GAMM</name>
<reference evidence="2 3" key="1">
    <citation type="journal article" date="2016" name="Int. J. Syst. Evol. Microbiol.">
        <title>Lysobacter erysipheiresistens sp. nov., an antagonist of powdery mildew, isolated from tobacco-cultivated soil.</title>
        <authorList>
            <person name="Xie B."/>
            <person name="Li T."/>
            <person name="Lin X."/>
            <person name="Wang C.J."/>
            <person name="Chen Y.J."/>
            <person name="Liu W.J."/>
            <person name="Zhao Z.W."/>
        </authorList>
    </citation>
    <scope>NUCLEOTIDE SEQUENCE [LARGE SCALE GENOMIC DNA]</scope>
    <source>
        <strain evidence="2 3">RS-LYSO-3</strain>
    </source>
</reference>
<evidence type="ECO:0008006" key="4">
    <source>
        <dbReference type="Google" id="ProtNLM"/>
    </source>
</evidence>
<dbReference type="EMBL" id="JAXGFP010000001">
    <property type="protein sequence ID" value="MEG3182705.1"/>
    <property type="molecule type" value="Genomic_DNA"/>
</dbReference>
<keyword evidence="1" id="KW-0732">Signal</keyword>
<accession>A0ABU7YUW8</accession>
<sequence>MKLQLTACLLIALGLSMLANAFLGWQWAQSGAECETTKATAVVVANTQVRKDEGERDTKLDRVTAETQTDTRNAVAEVQEDARDRTQAIDRVVVRGDCRRPDGLPSLDAAVDQARAAAGH</sequence>
<gene>
    <name evidence="2" type="ORF">SNE34_01575</name>
</gene>
<evidence type="ECO:0000256" key="1">
    <source>
        <dbReference type="SAM" id="SignalP"/>
    </source>
</evidence>